<evidence type="ECO:0000313" key="3">
    <source>
        <dbReference type="EMBL" id="KAF1748621.1"/>
    </source>
</evidence>
<dbReference type="KEGG" id="crq:GCK72_025088"/>
<dbReference type="InterPro" id="IPR029000">
    <property type="entry name" value="Cyclophilin-like_dom_sf"/>
</dbReference>
<dbReference type="EMBL" id="WUAV01000006">
    <property type="protein sequence ID" value="KAF1748621.1"/>
    <property type="molecule type" value="Genomic_DNA"/>
</dbReference>
<evidence type="ECO:0000256" key="1">
    <source>
        <dbReference type="SAM" id="MobiDB-lite"/>
    </source>
</evidence>
<feature type="domain" description="PPIase cyclophilin-type" evidence="2">
    <location>
        <begin position="133"/>
        <end position="324"/>
    </location>
</feature>
<dbReference type="GeneID" id="9804483"/>
<dbReference type="InterPro" id="IPR002130">
    <property type="entry name" value="Cyclophilin-type_PPIase_dom"/>
</dbReference>
<feature type="compositionally biased region" description="Basic and acidic residues" evidence="1">
    <location>
        <begin position="358"/>
        <end position="378"/>
    </location>
</feature>
<evidence type="ECO:0000313" key="4">
    <source>
        <dbReference type="Proteomes" id="UP000483820"/>
    </source>
</evidence>
<reference evidence="3 4" key="1">
    <citation type="submission" date="2019-12" db="EMBL/GenBank/DDBJ databases">
        <title>Chromosome-level assembly of the Caenorhabditis remanei genome.</title>
        <authorList>
            <person name="Teterina A.A."/>
            <person name="Willis J.H."/>
            <person name="Phillips P.C."/>
        </authorList>
    </citation>
    <scope>NUCLEOTIDE SEQUENCE [LARGE SCALE GENOMIC DNA]</scope>
    <source>
        <strain evidence="3 4">PX506</strain>
        <tissue evidence="3">Whole organism</tissue>
    </source>
</reference>
<dbReference type="GO" id="GO:0003755">
    <property type="term" value="F:peptidyl-prolyl cis-trans isomerase activity"/>
    <property type="evidence" value="ECO:0007669"/>
    <property type="project" value="InterPro"/>
</dbReference>
<dbReference type="AlphaFoldDB" id="A0A6A5G1I3"/>
<organism evidence="3 4">
    <name type="scientific">Caenorhabditis remanei</name>
    <name type="common">Caenorhabditis vulgaris</name>
    <dbReference type="NCBI Taxonomy" id="31234"/>
    <lineage>
        <taxon>Eukaryota</taxon>
        <taxon>Metazoa</taxon>
        <taxon>Ecdysozoa</taxon>
        <taxon>Nematoda</taxon>
        <taxon>Chromadorea</taxon>
        <taxon>Rhabditida</taxon>
        <taxon>Rhabditina</taxon>
        <taxon>Rhabditomorpha</taxon>
        <taxon>Rhabditoidea</taxon>
        <taxon>Rhabditidae</taxon>
        <taxon>Peloderinae</taxon>
        <taxon>Caenorhabditis</taxon>
    </lineage>
</organism>
<protein>
    <recommendedName>
        <fullName evidence="2">PPIase cyclophilin-type domain-containing protein</fullName>
    </recommendedName>
</protein>
<dbReference type="PROSITE" id="PS50072">
    <property type="entry name" value="CSA_PPIASE_2"/>
    <property type="match status" value="1"/>
</dbReference>
<dbReference type="RefSeq" id="XP_003094511.2">
    <property type="nucleotide sequence ID" value="XM_003094463.2"/>
</dbReference>
<feature type="compositionally biased region" description="Basic and acidic residues" evidence="1">
    <location>
        <begin position="337"/>
        <end position="348"/>
    </location>
</feature>
<sequence>MAQSGLGVADTVGENVMENLAAVVPLAVVPVAIVENVENVRDVEADSVHSSDESEYTLSGSPHYADSVASTLWECDYACNICEARRRGAREAAGYGEEEEVGEPRIVPVQESNRVVLHCRALAYYKCGPYRIFFDMEANGYFLGRVIILLGNDFPKVKRHFDKMCKEKTTTRHGLSLSLKGTVFHRKAEGKYLEGGVLKPMHPRDTPRFYQKKPVIDSEFYDSYVLVANKNVVEPLTQTSAWGRGVGLVATVIVLFFVMRKVDKVYGGGRFIITTSKDVEHYSEDHIPLGCIICGKEVIDKITEYPCDENGFFYHPITISHCGSIKMTRAEMNAGGRFEKTGKTDKFPHKFLNRKPRGRDQKRNTNRAPRENNRERGRPQSRRIPEGPPPRRNRRRLLDAPDQ</sequence>
<dbReference type="Pfam" id="PF00160">
    <property type="entry name" value="Pro_isomerase"/>
    <property type="match status" value="1"/>
</dbReference>
<dbReference type="SUPFAM" id="SSF50891">
    <property type="entry name" value="Cyclophilin-like"/>
    <property type="match status" value="1"/>
</dbReference>
<comment type="caution">
    <text evidence="3">The sequence shown here is derived from an EMBL/GenBank/DDBJ whole genome shotgun (WGS) entry which is preliminary data.</text>
</comment>
<dbReference type="Proteomes" id="UP000483820">
    <property type="component" value="Chromosome X"/>
</dbReference>
<proteinExistence type="predicted"/>
<dbReference type="CTD" id="9804483"/>
<gene>
    <name evidence="3" type="ORF">GCK72_025088</name>
</gene>
<accession>A0A6A5G1I3</accession>
<name>A0A6A5G1I3_CAERE</name>
<feature type="region of interest" description="Disordered" evidence="1">
    <location>
        <begin position="337"/>
        <end position="403"/>
    </location>
</feature>
<evidence type="ECO:0000259" key="2">
    <source>
        <dbReference type="PROSITE" id="PS50072"/>
    </source>
</evidence>
<dbReference type="Gene3D" id="2.40.100.10">
    <property type="entry name" value="Cyclophilin-like"/>
    <property type="match status" value="1"/>
</dbReference>